<dbReference type="InterPro" id="IPR006600">
    <property type="entry name" value="HTH_CenpB_DNA-bd_dom"/>
</dbReference>
<proteinExistence type="predicted"/>
<dbReference type="EnsemblMetazoa" id="HelroT73069">
    <property type="protein sequence ID" value="HelroP73069"/>
    <property type="gene ID" value="HelroG73069"/>
</dbReference>
<dbReference type="EnsemblMetazoa" id="HelroT64616">
    <property type="protein sequence ID" value="HelroP64616"/>
    <property type="gene ID" value="HelroG64616"/>
</dbReference>
<dbReference type="Gene3D" id="1.10.10.60">
    <property type="entry name" value="Homeodomain-like"/>
    <property type="match status" value="1"/>
</dbReference>
<sequence length="138" mass="15933">MGRKRVVERKKGAVLSESMKQAVTIVLNNTNTIRGASKLYKIPYGTLHSYVAKAKDVGLDSMRFEANYYVRKIFSVDQETSIHNYLVKSSEYHYGLSRKEARKLAYGFAVQNNVEHPPSWDANETAGKDWYNQFMHRH</sequence>
<dbReference type="RefSeq" id="XP_009015348.1">
    <property type="nucleotide sequence ID" value="XM_009017100.1"/>
</dbReference>
<dbReference type="KEGG" id="hro:HELRODRAFT_64616"/>
<dbReference type="SUPFAM" id="SSF46689">
    <property type="entry name" value="Homeodomain-like"/>
    <property type="match status" value="1"/>
</dbReference>
<dbReference type="EMBL" id="KB096324">
    <property type="protein sequence ID" value="ESO05980.1"/>
    <property type="molecule type" value="Genomic_DNA"/>
</dbReference>
<dbReference type="RefSeq" id="XP_009011933.1">
    <property type="nucleotide sequence ID" value="XM_009013685.1"/>
</dbReference>
<dbReference type="PROSITE" id="PS51253">
    <property type="entry name" value="HTH_CENPB"/>
    <property type="match status" value="1"/>
</dbReference>
<keyword evidence="1" id="KW-0238">DNA-binding</keyword>
<reference evidence="6" key="1">
    <citation type="submission" date="2012-12" db="EMBL/GenBank/DDBJ databases">
        <authorList>
            <person name="Hellsten U."/>
            <person name="Grimwood J."/>
            <person name="Chapman J.A."/>
            <person name="Shapiro H."/>
            <person name="Aerts A."/>
            <person name="Otillar R.P."/>
            <person name="Terry A.Y."/>
            <person name="Boore J.L."/>
            <person name="Simakov O."/>
            <person name="Marletaz F."/>
            <person name="Cho S.-J."/>
            <person name="Edsinger-Gonzales E."/>
            <person name="Havlak P."/>
            <person name="Kuo D.-H."/>
            <person name="Larsson T."/>
            <person name="Lv J."/>
            <person name="Arendt D."/>
            <person name="Savage R."/>
            <person name="Osoegawa K."/>
            <person name="de Jong P."/>
            <person name="Lindberg D.R."/>
            <person name="Seaver E.C."/>
            <person name="Weisblat D.A."/>
            <person name="Putnam N.H."/>
            <person name="Grigoriev I.V."/>
            <person name="Rokhsar D.S."/>
        </authorList>
    </citation>
    <scope>NUCLEOTIDE SEQUENCE</scope>
</reference>
<dbReference type="CTD" id="20214844"/>
<dbReference type="GeneID" id="20213669"/>
<evidence type="ECO:0000313" key="3">
    <source>
        <dbReference type="EMBL" id="ESO05980.1"/>
    </source>
</evidence>
<dbReference type="GO" id="GO:0003677">
    <property type="term" value="F:DNA binding"/>
    <property type="evidence" value="ECO:0007669"/>
    <property type="project" value="UniProtKB-KW"/>
</dbReference>
<organism evidence="5 6">
    <name type="scientific">Helobdella robusta</name>
    <name type="common">Californian leech</name>
    <dbReference type="NCBI Taxonomy" id="6412"/>
    <lineage>
        <taxon>Eukaryota</taxon>
        <taxon>Metazoa</taxon>
        <taxon>Spiralia</taxon>
        <taxon>Lophotrochozoa</taxon>
        <taxon>Annelida</taxon>
        <taxon>Clitellata</taxon>
        <taxon>Hirudinea</taxon>
        <taxon>Rhynchobdellida</taxon>
        <taxon>Glossiphoniidae</taxon>
        <taxon>Helobdella</taxon>
    </lineage>
</organism>
<dbReference type="OMA" id="KSSEYHY"/>
<dbReference type="OrthoDB" id="6144466at2759"/>
<name>T1FXX1_HELRO</name>
<dbReference type="GeneID" id="20214844"/>
<dbReference type="Proteomes" id="UP000015101">
    <property type="component" value="Unassembled WGS sequence"/>
</dbReference>
<dbReference type="AlphaFoldDB" id="T1FXX1"/>
<keyword evidence="6" id="KW-1185">Reference proteome</keyword>
<accession>T1FXX1</accession>
<evidence type="ECO:0000256" key="1">
    <source>
        <dbReference type="ARBA" id="ARBA00023125"/>
    </source>
</evidence>
<evidence type="ECO:0000313" key="5">
    <source>
        <dbReference type="EnsemblMetazoa" id="HelroP64616"/>
    </source>
</evidence>
<dbReference type="KEGG" id="hro:HELRODRAFT_73069"/>
<dbReference type="CTD" id="20213669"/>
<dbReference type="EMBL" id="KB095905">
    <property type="protein sequence ID" value="ESO10119.1"/>
    <property type="molecule type" value="Genomic_DNA"/>
</dbReference>
<reference evidence="5" key="3">
    <citation type="submission" date="2015-06" db="UniProtKB">
        <authorList>
            <consortium name="EnsemblMetazoa"/>
        </authorList>
    </citation>
    <scope>IDENTIFICATION</scope>
</reference>
<feature type="domain" description="HTH CENPB-type" evidence="2">
    <location>
        <begin position="66"/>
        <end position="138"/>
    </location>
</feature>
<evidence type="ECO:0000259" key="2">
    <source>
        <dbReference type="PROSITE" id="PS51253"/>
    </source>
</evidence>
<gene>
    <name evidence="5" type="primary">20213669</name>
    <name evidence="3" type="ORF">HELRODRAFT_64616</name>
    <name evidence="4" type="ORF">HELRODRAFT_73069</name>
</gene>
<dbReference type="EMBL" id="AMQM01000496">
    <property type="status" value="NOT_ANNOTATED_CDS"/>
    <property type="molecule type" value="Genomic_DNA"/>
</dbReference>
<dbReference type="InterPro" id="IPR009057">
    <property type="entry name" value="Homeodomain-like_sf"/>
</dbReference>
<protein>
    <recommendedName>
        <fullName evidence="2">HTH CENPB-type domain-containing protein</fullName>
    </recommendedName>
</protein>
<dbReference type="EMBL" id="AMQM01002878">
    <property type="status" value="NOT_ANNOTATED_CDS"/>
    <property type="molecule type" value="Genomic_DNA"/>
</dbReference>
<evidence type="ECO:0000313" key="6">
    <source>
        <dbReference type="Proteomes" id="UP000015101"/>
    </source>
</evidence>
<dbReference type="InParanoid" id="T1FXX1"/>
<reference evidence="3 6" key="2">
    <citation type="journal article" date="2013" name="Nature">
        <title>Insights into bilaterian evolution from three spiralian genomes.</title>
        <authorList>
            <person name="Simakov O."/>
            <person name="Marletaz F."/>
            <person name="Cho S.J."/>
            <person name="Edsinger-Gonzales E."/>
            <person name="Havlak P."/>
            <person name="Hellsten U."/>
            <person name="Kuo D.H."/>
            <person name="Larsson T."/>
            <person name="Lv J."/>
            <person name="Arendt D."/>
            <person name="Savage R."/>
            <person name="Osoegawa K."/>
            <person name="de Jong P."/>
            <person name="Grimwood J."/>
            <person name="Chapman J.A."/>
            <person name="Shapiro H."/>
            <person name="Aerts A."/>
            <person name="Otillar R.P."/>
            <person name="Terry A.Y."/>
            <person name="Boore J.L."/>
            <person name="Grigoriev I.V."/>
            <person name="Lindberg D.R."/>
            <person name="Seaver E.C."/>
            <person name="Weisblat D.A."/>
            <person name="Putnam N.H."/>
            <person name="Rokhsar D.S."/>
        </authorList>
    </citation>
    <scope>NUCLEOTIDE SEQUENCE</scope>
</reference>
<evidence type="ECO:0000313" key="4">
    <source>
        <dbReference type="EMBL" id="ESO10119.1"/>
    </source>
</evidence>
<dbReference type="HOGENOM" id="CLU_013929_11_0_1"/>